<dbReference type="GO" id="GO:0048038">
    <property type="term" value="F:quinone binding"/>
    <property type="evidence" value="ECO:0007669"/>
    <property type="project" value="UniProtKB-KW"/>
</dbReference>
<evidence type="ECO:0000256" key="9">
    <source>
        <dbReference type="ARBA" id="ARBA00023284"/>
    </source>
</evidence>
<evidence type="ECO:0000256" key="4">
    <source>
        <dbReference type="ARBA" id="ARBA00022719"/>
    </source>
</evidence>
<dbReference type="GO" id="GO:0016020">
    <property type="term" value="C:membrane"/>
    <property type="evidence" value="ECO:0007669"/>
    <property type="project" value="UniProtKB-SubCell"/>
</dbReference>
<evidence type="ECO:0000256" key="5">
    <source>
        <dbReference type="ARBA" id="ARBA00022989"/>
    </source>
</evidence>
<keyword evidence="4" id="KW-0874">Quinone</keyword>
<reference evidence="12 13" key="1">
    <citation type="submission" date="2020-04" db="EMBL/GenBank/DDBJ databases">
        <authorList>
            <person name="Zhang R."/>
            <person name="Schippers A."/>
        </authorList>
    </citation>
    <scope>NUCLEOTIDE SEQUENCE [LARGE SCALE GENOMIC DNA]</scope>
    <source>
        <strain evidence="12 13">DSM 109850</strain>
    </source>
</reference>
<feature type="transmembrane region" description="Helical" evidence="10">
    <location>
        <begin position="50"/>
        <end position="70"/>
    </location>
</feature>
<dbReference type="Gene3D" id="1.20.1440.130">
    <property type="entry name" value="VKOR domain"/>
    <property type="match status" value="1"/>
</dbReference>
<keyword evidence="13" id="KW-1185">Reference proteome</keyword>
<dbReference type="InterPro" id="IPR038354">
    <property type="entry name" value="VKOR_sf"/>
</dbReference>
<dbReference type="EMBL" id="JABBVZ010000001">
    <property type="protein sequence ID" value="NMP20850.1"/>
    <property type="molecule type" value="Genomic_DNA"/>
</dbReference>
<dbReference type="SMART" id="SM00756">
    <property type="entry name" value="VKc"/>
    <property type="match status" value="1"/>
</dbReference>
<dbReference type="InterPro" id="IPR012932">
    <property type="entry name" value="VKOR"/>
</dbReference>
<comment type="similarity">
    <text evidence="2">Belongs to the VKOR family.</text>
</comment>
<comment type="caution">
    <text evidence="12">The sequence shown here is derived from an EMBL/GenBank/DDBJ whole genome shotgun (WGS) entry which is preliminary data.</text>
</comment>
<keyword evidence="7 10" id="KW-0472">Membrane</keyword>
<dbReference type="CDD" id="cd12918">
    <property type="entry name" value="VKOR_arc"/>
    <property type="match status" value="1"/>
</dbReference>
<evidence type="ECO:0000256" key="6">
    <source>
        <dbReference type="ARBA" id="ARBA00023002"/>
    </source>
</evidence>
<evidence type="ECO:0000256" key="8">
    <source>
        <dbReference type="ARBA" id="ARBA00023157"/>
    </source>
</evidence>
<feature type="transmembrane region" description="Helical" evidence="10">
    <location>
        <begin position="82"/>
        <end position="101"/>
    </location>
</feature>
<evidence type="ECO:0000313" key="12">
    <source>
        <dbReference type="EMBL" id="NMP20850.1"/>
    </source>
</evidence>
<keyword evidence="3 10" id="KW-0812">Transmembrane</keyword>
<keyword evidence="8" id="KW-1015">Disulfide bond</keyword>
<keyword evidence="9" id="KW-0676">Redox-active center</keyword>
<evidence type="ECO:0000256" key="1">
    <source>
        <dbReference type="ARBA" id="ARBA00004141"/>
    </source>
</evidence>
<dbReference type="AlphaFoldDB" id="A0A7Y0L1Y2"/>
<evidence type="ECO:0000256" key="3">
    <source>
        <dbReference type="ARBA" id="ARBA00022692"/>
    </source>
</evidence>
<keyword evidence="6" id="KW-0560">Oxidoreductase</keyword>
<dbReference type="RefSeq" id="WP_169095600.1">
    <property type="nucleotide sequence ID" value="NZ_JABBVZ010000001.1"/>
</dbReference>
<proteinExistence type="inferred from homology"/>
<keyword evidence="5 10" id="KW-1133">Transmembrane helix</keyword>
<protein>
    <submittedName>
        <fullName evidence="12">Vitamin K epoxide reductase family protein</fullName>
    </submittedName>
</protein>
<comment type="subcellular location">
    <subcellularLocation>
        <location evidence="1">Membrane</location>
        <topology evidence="1">Multi-pass membrane protein</topology>
    </subcellularLocation>
</comment>
<evidence type="ECO:0000259" key="11">
    <source>
        <dbReference type="SMART" id="SM00756"/>
    </source>
</evidence>
<evidence type="ECO:0000313" key="13">
    <source>
        <dbReference type="Proteomes" id="UP000533476"/>
    </source>
</evidence>
<organism evidence="12 13">
    <name type="scientific">Sulfobacillus harzensis</name>
    <dbReference type="NCBI Taxonomy" id="2729629"/>
    <lineage>
        <taxon>Bacteria</taxon>
        <taxon>Bacillati</taxon>
        <taxon>Bacillota</taxon>
        <taxon>Clostridia</taxon>
        <taxon>Eubacteriales</taxon>
        <taxon>Clostridiales Family XVII. Incertae Sedis</taxon>
        <taxon>Sulfobacillus</taxon>
    </lineage>
</organism>
<gene>
    <name evidence="12" type="ORF">HIJ39_00545</name>
</gene>
<dbReference type="Pfam" id="PF07884">
    <property type="entry name" value="VKOR"/>
    <property type="match status" value="1"/>
</dbReference>
<name>A0A7Y0L1Y2_9FIRM</name>
<evidence type="ECO:0000256" key="7">
    <source>
        <dbReference type="ARBA" id="ARBA00023136"/>
    </source>
</evidence>
<accession>A0A7Y0L1Y2</accession>
<evidence type="ECO:0000256" key="10">
    <source>
        <dbReference type="SAM" id="Phobius"/>
    </source>
</evidence>
<feature type="transmembrane region" description="Helical" evidence="10">
    <location>
        <begin position="107"/>
        <end position="128"/>
    </location>
</feature>
<feature type="domain" description="Vitamin K epoxide reductase" evidence="11">
    <location>
        <begin position="2"/>
        <end position="132"/>
    </location>
</feature>
<dbReference type="Proteomes" id="UP000533476">
    <property type="component" value="Unassembled WGS sequence"/>
</dbReference>
<dbReference type="GO" id="GO:0016491">
    <property type="term" value="F:oxidoreductase activity"/>
    <property type="evidence" value="ECO:0007669"/>
    <property type="project" value="UniProtKB-KW"/>
</dbReference>
<evidence type="ECO:0000256" key="2">
    <source>
        <dbReference type="ARBA" id="ARBA00006214"/>
    </source>
</evidence>
<sequence>MARRKWVARGFVSLVVVVASVATLVIRAHPSALGCPGAALSSVIDCQSVVSSPFGVVLGLPLGDWSLVWLIGWWGSRVWRRAAPVAPFWSAVGLMGVAYAIGTEARIGHLCAWCTLNQVAIVVLAAVLGRRGVPKRGMGHDA</sequence>